<gene>
    <name evidence="4" type="ORF">SG35_004835</name>
</gene>
<dbReference type="InterPro" id="IPR036291">
    <property type="entry name" value="NAD(P)-bd_dom_sf"/>
</dbReference>
<evidence type="ECO:0000313" key="4">
    <source>
        <dbReference type="EMBL" id="WDD99991.1"/>
    </source>
</evidence>
<comment type="pathway">
    <text evidence="1">Bacterial outer membrane biogenesis; LPS O-antigen biosynthesis.</text>
</comment>
<accession>A0AAE9YSF2</accession>
<name>A0AAE9YSF2_9GAMM</name>
<organism evidence="4 5">
    <name type="scientific">Thalassomonas actiniarum</name>
    <dbReference type="NCBI Taxonomy" id="485447"/>
    <lineage>
        <taxon>Bacteria</taxon>
        <taxon>Pseudomonadati</taxon>
        <taxon>Pseudomonadota</taxon>
        <taxon>Gammaproteobacteria</taxon>
        <taxon>Alteromonadales</taxon>
        <taxon>Colwelliaceae</taxon>
        <taxon>Thalassomonas</taxon>
    </lineage>
</organism>
<dbReference type="InterPro" id="IPR001509">
    <property type="entry name" value="Epimerase_deHydtase"/>
</dbReference>
<proteinExistence type="inferred from homology"/>
<dbReference type="PANTHER" id="PTHR43000">
    <property type="entry name" value="DTDP-D-GLUCOSE 4,6-DEHYDRATASE-RELATED"/>
    <property type="match status" value="1"/>
</dbReference>
<feature type="domain" description="NAD-dependent epimerase/dehydratase" evidence="3">
    <location>
        <begin position="3"/>
        <end position="164"/>
    </location>
</feature>
<dbReference type="Proteomes" id="UP000032568">
    <property type="component" value="Chromosome"/>
</dbReference>
<reference evidence="4 5" key="2">
    <citation type="journal article" date="2022" name="Mar. Drugs">
        <title>Bioassay-Guided Fractionation Leads to the Detection of Cholic Acid Generated by the Rare Thalassomonas sp.</title>
        <authorList>
            <person name="Pheiffer F."/>
            <person name="Schneider Y.K."/>
            <person name="Hansen E.H."/>
            <person name="Andersen J.H."/>
            <person name="Isaksson J."/>
            <person name="Busche T."/>
            <person name="R C."/>
            <person name="Kalinowski J."/>
            <person name="Zyl L.V."/>
            <person name="Trindade M."/>
        </authorList>
    </citation>
    <scope>NUCLEOTIDE SEQUENCE [LARGE SCALE GENOMIC DNA]</scope>
    <source>
        <strain evidence="4 5">A5K-106</strain>
    </source>
</reference>
<evidence type="ECO:0000313" key="5">
    <source>
        <dbReference type="Proteomes" id="UP000032568"/>
    </source>
</evidence>
<protein>
    <submittedName>
        <fullName evidence="4">NAD(P)-dependent oxidoreductase</fullName>
    </submittedName>
</protein>
<keyword evidence="5" id="KW-1185">Reference proteome</keyword>
<dbReference type="Gene3D" id="3.40.50.720">
    <property type="entry name" value="NAD(P)-binding Rossmann-like Domain"/>
    <property type="match status" value="1"/>
</dbReference>
<evidence type="ECO:0000259" key="3">
    <source>
        <dbReference type="Pfam" id="PF01370"/>
    </source>
</evidence>
<dbReference type="EMBL" id="CP059735">
    <property type="protein sequence ID" value="WDD99991.1"/>
    <property type="molecule type" value="Genomic_DNA"/>
</dbReference>
<comment type="similarity">
    <text evidence="2">Belongs to the NAD(P)-dependent epimerase/dehydratase family.</text>
</comment>
<dbReference type="KEGG" id="tact:SG35_004835"/>
<dbReference type="SUPFAM" id="SSF51735">
    <property type="entry name" value="NAD(P)-binding Rossmann-fold domains"/>
    <property type="match status" value="1"/>
</dbReference>
<dbReference type="RefSeq" id="WP_044834681.1">
    <property type="nucleotide sequence ID" value="NZ_CP059735.1"/>
</dbReference>
<evidence type="ECO:0000256" key="2">
    <source>
        <dbReference type="ARBA" id="ARBA00007637"/>
    </source>
</evidence>
<dbReference type="AlphaFoldDB" id="A0AAE9YSF2"/>
<dbReference type="Pfam" id="PF01370">
    <property type="entry name" value="Epimerase"/>
    <property type="match status" value="1"/>
</dbReference>
<sequence length="293" mass="31935">MNILVTGSAGRVGRAIYIHLMKKHRVTGLDKTPCSTADIVGDIRDHKVLEKALKGVDVIVHSAALHAPHVGLVADEEFETVNVKATEKLALSGLQAGVKHFVFTSTTALYGKASTPAGTAGWIDETVTPEPKSIYHRSKLEAEKLLENISHLFALPVTVLQMSRCFPEPADLMAVYRLTRGIDARDVARAHGCAIEKRLPGFNRFIVSGKTPFNPGLCQRLFTDAAAVIAEYAPVLTEDFSRRGWSLPSSLDRVYDAGLAQQVLGWQSEYGCQSVLDMLENEVAEVLPVQGCR</sequence>
<reference evidence="4 5" key="1">
    <citation type="journal article" date="2015" name="Genome Announc.">
        <title>Draft Genome Sequences of Marine Isolates of Thalassomonas viridans and Thalassomonas actiniarum.</title>
        <authorList>
            <person name="Olonade I."/>
            <person name="van Zyl L.J."/>
            <person name="Trindade M."/>
        </authorList>
    </citation>
    <scope>NUCLEOTIDE SEQUENCE [LARGE SCALE GENOMIC DNA]</scope>
    <source>
        <strain evidence="4 5">A5K-106</strain>
    </source>
</reference>
<evidence type="ECO:0000256" key="1">
    <source>
        <dbReference type="ARBA" id="ARBA00005125"/>
    </source>
</evidence>